<feature type="region of interest" description="Disordered" evidence="10">
    <location>
        <begin position="414"/>
        <end position="480"/>
    </location>
</feature>
<dbReference type="GO" id="GO:0045944">
    <property type="term" value="P:positive regulation of transcription by RNA polymerase II"/>
    <property type="evidence" value="ECO:0007669"/>
    <property type="project" value="TreeGrafter"/>
</dbReference>
<evidence type="ECO:0000313" key="13">
    <source>
        <dbReference type="EnsemblMetazoa" id="CLYHEMP002389.1"/>
    </source>
</evidence>
<evidence type="ECO:0000256" key="6">
    <source>
        <dbReference type="ARBA" id="ARBA00023159"/>
    </source>
</evidence>
<evidence type="ECO:0000313" key="14">
    <source>
        <dbReference type="Proteomes" id="UP000594262"/>
    </source>
</evidence>
<keyword evidence="4 9" id="KW-0678">Repressor</keyword>
<dbReference type="PANTHER" id="PTHR48249:SF3">
    <property type="entry name" value="MEDIATOR OF RNA POLYMERASE II TRANSCRIPTION SUBUNIT 13"/>
    <property type="match status" value="1"/>
</dbReference>
<feature type="compositionally biased region" description="Polar residues" evidence="10">
    <location>
        <begin position="414"/>
        <end position="459"/>
    </location>
</feature>
<evidence type="ECO:0000256" key="5">
    <source>
        <dbReference type="ARBA" id="ARBA00023015"/>
    </source>
</evidence>
<evidence type="ECO:0000256" key="7">
    <source>
        <dbReference type="ARBA" id="ARBA00023163"/>
    </source>
</evidence>
<evidence type="ECO:0000256" key="8">
    <source>
        <dbReference type="ARBA" id="ARBA00023242"/>
    </source>
</evidence>
<feature type="domain" description="MID" evidence="12">
    <location>
        <begin position="1178"/>
        <end position="1412"/>
    </location>
</feature>
<dbReference type="GO" id="GO:0003713">
    <property type="term" value="F:transcription coactivator activity"/>
    <property type="evidence" value="ECO:0007669"/>
    <property type="project" value="TreeGrafter"/>
</dbReference>
<evidence type="ECO:0000256" key="1">
    <source>
        <dbReference type="ARBA" id="ARBA00004123"/>
    </source>
</evidence>
<dbReference type="InterPro" id="IPR009401">
    <property type="entry name" value="Med13_C"/>
</dbReference>
<organism evidence="13 14">
    <name type="scientific">Clytia hemisphaerica</name>
    <dbReference type="NCBI Taxonomy" id="252671"/>
    <lineage>
        <taxon>Eukaryota</taxon>
        <taxon>Metazoa</taxon>
        <taxon>Cnidaria</taxon>
        <taxon>Hydrozoa</taxon>
        <taxon>Hydroidolina</taxon>
        <taxon>Leptothecata</taxon>
        <taxon>Obeliida</taxon>
        <taxon>Clytiidae</taxon>
        <taxon>Clytia</taxon>
    </lineage>
</organism>
<keyword evidence="14" id="KW-1185">Reference proteome</keyword>
<dbReference type="OrthoDB" id="103819at2759"/>
<comment type="subcellular location">
    <subcellularLocation>
        <location evidence="1 9">Nucleus</location>
    </subcellularLocation>
</comment>
<evidence type="ECO:0000256" key="3">
    <source>
        <dbReference type="ARBA" id="ARBA00019618"/>
    </source>
</evidence>
<dbReference type="Pfam" id="PF06333">
    <property type="entry name" value="Med13_C"/>
    <property type="match status" value="1"/>
</dbReference>
<reference evidence="13" key="1">
    <citation type="submission" date="2021-01" db="UniProtKB">
        <authorList>
            <consortium name="EnsemblMetazoa"/>
        </authorList>
    </citation>
    <scope>IDENTIFICATION</scope>
</reference>
<dbReference type="Pfam" id="PF18296">
    <property type="entry name" value="MID_MedPIWI"/>
    <property type="match status" value="1"/>
</dbReference>
<feature type="compositionally biased region" description="Low complexity" evidence="10">
    <location>
        <begin position="677"/>
        <end position="690"/>
    </location>
</feature>
<feature type="domain" description="Mediator complex subunit Med13 C-terminal" evidence="11">
    <location>
        <begin position="1452"/>
        <end position="1868"/>
    </location>
</feature>
<dbReference type="GeneID" id="136819767"/>
<accession>A0A7M5UTI3</accession>
<comment type="function">
    <text evidence="9">Component of the Mediator complex, a coactivator involved in regulated transcription of nearly all RNA polymerase II-dependent genes. Mediator functions as a bridge to convey information from gene-specific regulatory proteins to the basal RNA polymerase II transcription machinery. Mediator is recruited to promoters by direct interactions with regulatory proteins and serves as a scaffold for the assembly of a functional preinitiation complex with RNA polymerase II and the general transcription factors.</text>
</comment>
<dbReference type="RefSeq" id="XP_066932110.1">
    <property type="nucleotide sequence ID" value="XM_067076009.1"/>
</dbReference>
<feature type="region of interest" description="Disordered" evidence="10">
    <location>
        <begin position="569"/>
        <end position="707"/>
    </location>
</feature>
<keyword evidence="6 9" id="KW-0010">Activator</keyword>
<keyword evidence="8 9" id="KW-0539">Nucleus</keyword>
<evidence type="ECO:0000256" key="2">
    <source>
        <dbReference type="ARBA" id="ARBA00009354"/>
    </source>
</evidence>
<feature type="region of interest" description="Disordered" evidence="10">
    <location>
        <begin position="882"/>
        <end position="903"/>
    </location>
</feature>
<dbReference type="EnsemblMetazoa" id="CLYHEMT002389.1">
    <property type="protein sequence ID" value="CLYHEMP002389.1"/>
    <property type="gene ID" value="CLYHEMG002389"/>
</dbReference>
<feature type="compositionally biased region" description="Polar residues" evidence="10">
    <location>
        <begin position="612"/>
        <end position="621"/>
    </location>
</feature>
<dbReference type="GO" id="GO:0016592">
    <property type="term" value="C:mediator complex"/>
    <property type="evidence" value="ECO:0007669"/>
    <property type="project" value="InterPro"/>
</dbReference>
<feature type="compositionally biased region" description="Polar residues" evidence="10">
    <location>
        <begin position="891"/>
        <end position="903"/>
    </location>
</feature>
<evidence type="ECO:0000256" key="10">
    <source>
        <dbReference type="SAM" id="MobiDB-lite"/>
    </source>
</evidence>
<dbReference type="PANTHER" id="PTHR48249">
    <property type="entry name" value="MEDIATOR OF RNA POLYMERASE II TRANSCRIPTION SUBUNIT 13"/>
    <property type="match status" value="1"/>
</dbReference>
<feature type="compositionally biased region" description="Low complexity" evidence="10">
    <location>
        <begin position="465"/>
        <end position="480"/>
    </location>
</feature>
<evidence type="ECO:0000259" key="11">
    <source>
        <dbReference type="Pfam" id="PF06333"/>
    </source>
</evidence>
<dbReference type="InterPro" id="IPR051139">
    <property type="entry name" value="Mediator_complx_sub13"/>
</dbReference>
<evidence type="ECO:0000256" key="9">
    <source>
        <dbReference type="RuleBase" id="RU364134"/>
    </source>
</evidence>
<comment type="similarity">
    <text evidence="2 9">Belongs to the Mediator complex subunit 13 family.</text>
</comment>
<comment type="subunit">
    <text evidence="9">Component of the Mediator complex.</text>
</comment>
<dbReference type="Proteomes" id="UP000594262">
    <property type="component" value="Unplaced"/>
</dbReference>
<name>A0A7M5UTI3_9CNID</name>
<sequence>MTSSQTINNEDFLGDCTTNVFSLADTSGLKWKKYASACLNSDSTENDPILSAYSIARAADVLCVWKRVTQPGLTLDDSSPLFDCPKELIIFWYGDEPSLSEFPGPSLQEIEFGTADDGITSENLDSFFKAIHNVIEKNLLSDNFVRLGNWFTRPQSSEVTISNQNASALAFSFSIFIHGKSSVVASVNIKQKGVIRLLSKKDLQKASHQHGSFNSKEVLLAPFGLNGQLTGNSIPDTDSRSAKIMSEWARFFPLDATKADNTSVKAKSDSLPLLVEIILGESKMFYPSTLVLIQSQSTGNLLKGKDKELQVNPTKIVDQVWKKLKKKDEPSSPSKQLWEFKDHTIPAGCKCCSNSNVSRVKSNVGSNPFNTSYLYATNQNNVSQNKTKKEPTQTAQTNFHQRPIKVEKTQGRITPSLTGRVTPSMSGSYKQPPSQSSLERPASVTSTKALGSVESQLTPTVKVESQSLSTTTNSLPTLSTNTTQKTRNFQVKQKNKYESKLMYSIPRSTHLSRPMLKTGTLEIRTSVSQSDEFKIKTEEELMSPNSVFGDDIASNSQLGQLSVDISCSDGSNKSIKQEKPAVPVKRGPGRPKGRRNSTLSPSGTVNEEELLSPNTRRQSARQMLRGSRKRDSPTQSPKPDSPPSGPGRPKKSRRSTRAGEKTPNTPKSEPVFTFGNSSVKSVSSVSSPTTPFLPPPSVKPSSNSLTSQKDIEVSEADLMHLFDDEEDDDHTAKMPHPTSQHNATSVLSPFNASDDQHHITSSTPMITTTTLTSHDLAKMFPTPPSLEEPITHQTMSPTNVVESHIMTAAHSTILLSPAESSRGGSMEDIHNLRSPGVDIYPTFQLPIFETMPMPEDFKPVRLPSEKLPRLKGKYQKYIPSWEQNPPLLSRRPSNNRTTQASNNVEITLRKSSSTVFDSKLSLPLISPALSQRTFSDTTPSLSGMPIDHQSLLLNLRLADSFMNWINKNVAGTDNSNAFSIQDKTFKIFNIYQDLLWKNTSFATDHHPLFPEDEPMEGTLDMVKKQVADLQPSKFPFSTDLIEILLKQFSSSFSIKYFYKLLSQYYVNNDAQQTDSGNLKRNALCDEKQGLQQRKLLHDLKPVLESAFQKPLNKNSFDQARIEGPMTFTSLNSNKNVLSSIPPSTNGLLFSYDSDSFSVSPDAVKHWQRLFLEPLGGQRNVEYIVLLPDADVVVNGMKLFFKELNSLYESLNLGSHVPIVKELREGFLRISQKSVSPCASEVVDPWFDQSNSNLMAKMKVVAQFCKRTLGSYLTSVFDRNTNKRSAMSPTTPNSNGNLGFSSISSTSLTVSLEESLVKRERETQPFIVLYMVDPFNVESQLNNYPHLWSYVGLMKSLLEMKNDLNDYLKENLLFEIIPLEQILNLTSKTGQPGGPHNSELKELALSVYSKCRPNALSYISKIDKCMTGFGVCHIRESLVHRRKRENNLPTTVYMPPYILSPSPKYLNHELKNVTKAKEVFALEKGTNILFCCYCLSSDKQWMFVTCTDQLGELNETTMIRIAYPKRKKNKGLIWSVSLNKLWQYLNGVLSFSICSWRIVLTKYGDVGVHELKELKAIIQKNIELLVPEGKAGRPLSPNENCSSCSNDLTKKGNNLFKSISFCTVKRDNRIGFVKTKKVRNTNVVNCRIYVMPSHKLLSNLHKSVPPLNGMGGQSLLSGVNLGGNSQPNDLLGGDPTSLLNTSFDEDNESSFIPMLNSPADNLFQNSPQTELSKILSPQSVNSPHNTVNSMPSLSPFQPIQNKQHFMTTPVKNQLSQDKDVCECLSEGYIVALFSKDTPKDSTSEESELIKADLYVHCVSGEAKPFYAPLDTTEYLEVLRNILERFEILSWLNIDPSSGKRKSAYPIHVSSVIACRDILDKLTDG</sequence>
<feature type="compositionally biased region" description="Polar residues" evidence="10">
    <location>
        <begin position="596"/>
        <end position="605"/>
    </location>
</feature>
<keyword evidence="5 9" id="KW-0805">Transcription regulation</keyword>
<feature type="region of interest" description="Disordered" evidence="10">
    <location>
        <begin position="380"/>
        <end position="399"/>
    </location>
</feature>
<proteinExistence type="inferred from homology"/>
<dbReference type="InterPro" id="IPR041285">
    <property type="entry name" value="MID_MedPIWI"/>
</dbReference>
<keyword evidence="7 9" id="KW-0804">Transcription</keyword>
<protein>
    <recommendedName>
        <fullName evidence="3 9">Mediator of RNA polymerase II transcription subunit 13</fullName>
    </recommendedName>
</protein>
<evidence type="ECO:0000259" key="12">
    <source>
        <dbReference type="Pfam" id="PF18296"/>
    </source>
</evidence>
<evidence type="ECO:0000256" key="4">
    <source>
        <dbReference type="ARBA" id="ARBA00022491"/>
    </source>
</evidence>